<dbReference type="InterPro" id="IPR009050">
    <property type="entry name" value="Globin-like_sf"/>
</dbReference>
<dbReference type="GO" id="GO:0019825">
    <property type="term" value="F:oxygen binding"/>
    <property type="evidence" value="ECO:0007669"/>
    <property type="project" value="InterPro"/>
</dbReference>
<accession>A0A2M9BPK0</accession>
<reference evidence="5 6" key="1">
    <citation type="submission" date="2017-11" db="EMBL/GenBank/DDBJ databases">
        <title>Genomic Encyclopedia of Archaeal and Bacterial Type Strains, Phase II (KMG-II): From Individual Species to Whole Genera.</title>
        <authorList>
            <person name="Goeker M."/>
        </authorList>
    </citation>
    <scope>NUCLEOTIDE SEQUENCE [LARGE SCALE GENOMIC DNA]</scope>
    <source>
        <strain evidence="5 6">DSM 11115</strain>
    </source>
</reference>
<dbReference type="SUPFAM" id="SSF46458">
    <property type="entry name" value="Globin-like"/>
    <property type="match status" value="1"/>
</dbReference>
<name>A0A2M9BPK0_9BACT</name>
<evidence type="ECO:0000256" key="2">
    <source>
        <dbReference type="ARBA" id="ARBA00022617"/>
    </source>
</evidence>
<protein>
    <submittedName>
        <fullName evidence="5">Hemoglobin</fullName>
    </submittedName>
</protein>
<proteinExistence type="predicted"/>
<evidence type="ECO:0000313" key="5">
    <source>
        <dbReference type="EMBL" id="PJJ59886.1"/>
    </source>
</evidence>
<dbReference type="Gene3D" id="1.10.490.10">
    <property type="entry name" value="Globins"/>
    <property type="match status" value="1"/>
</dbReference>
<dbReference type="Proteomes" id="UP000228535">
    <property type="component" value="Unassembled WGS sequence"/>
</dbReference>
<keyword evidence="2" id="KW-0349">Heme</keyword>
<evidence type="ECO:0000256" key="4">
    <source>
        <dbReference type="ARBA" id="ARBA00023004"/>
    </source>
</evidence>
<dbReference type="AlphaFoldDB" id="A0A2M9BPK0"/>
<dbReference type="Pfam" id="PF01152">
    <property type="entry name" value="Bac_globin"/>
    <property type="match status" value="1"/>
</dbReference>
<dbReference type="RefSeq" id="WP_100335567.1">
    <property type="nucleotide sequence ID" value="NZ_PGFA01000001.1"/>
</dbReference>
<evidence type="ECO:0000313" key="6">
    <source>
        <dbReference type="Proteomes" id="UP000228535"/>
    </source>
</evidence>
<dbReference type="GO" id="GO:0046872">
    <property type="term" value="F:metal ion binding"/>
    <property type="evidence" value="ECO:0007669"/>
    <property type="project" value="UniProtKB-KW"/>
</dbReference>
<evidence type="ECO:0000256" key="1">
    <source>
        <dbReference type="ARBA" id="ARBA00022448"/>
    </source>
</evidence>
<evidence type="ECO:0000256" key="3">
    <source>
        <dbReference type="ARBA" id="ARBA00022723"/>
    </source>
</evidence>
<gene>
    <name evidence="5" type="ORF">CLV45_1308</name>
</gene>
<sequence>MTDSRPDIQTEADVQRLVDTFYQKVNQDELLDPVFNGFAHVDWQRHLPIMYDFWSSLLLGTSRYSGRPFPKHMPLPVDATHFTRWMQLFEATVDELFAGPVADIAKVRALNIATMFEYRLRKRDPLSLL</sequence>
<dbReference type="GO" id="GO:0020037">
    <property type="term" value="F:heme binding"/>
    <property type="evidence" value="ECO:0007669"/>
    <property type="project" value="InterPro"/>
</dbReference>
<dbReference type="InterPro" id="IPR012292">
    <property type="entry name" value="Globin/Proto"/>
</dbReference>
<dbReference type="CDD" id="cd08916">
    <property type="entry name" value="TrHb3_P"/>
    <property type="match status" value="1"/>
</dbReference>
<dbReference type="InterPro" id="IPR001486">
    <property type="entry name" value="Hemoglobin_trunc"/>
</dbReference>
<keyword evidence="3" id="KW-0479">Metal-binding</keyword>
<dbReference type="OrthoDB" id="25954at2"/>
<organism evidence="5 6">
    <name type="scientific">Hymenobacter chitinivorans DSM 11115</name>
    <dbReference type="NCBI Taxonomy" id="1121954"/>
    <lineage>
        <taxon>Bacteria</taxon>
        <taxon>Pseudomonadati</taxon>
        <taxon>Bacteroidota</taxon>
        <taxon>Cytophagia</taxon>
        <taxon>Cytophagales</taxon>
        <taxon>Hymenobacteraceae</taxon>
        <taxon>Hymenobacter</taxon>
    </lineage>
</organism>
<comment type="caution">
    <text evidence="5">The sequence shown here is derived from an EMBL/GenBank/DDBJ whole genome shotgun (WGS) entry which is preliminary data.</text>
</comment>
<keyword evidence="1" id="KW-0813">Transport</keyword>
<dbReference type="EMBL" id="PGFA01000001">
    <property type="protein sequence ID" value="PJJ59886.1"/>
    <property type="molecule type" value="Genomic_DNA"/>
</dbReference>
<keyword evidence="6" id="KW-1185">Reference proteome</keyword>
<keyword evidence="4" id="KW-0408">Iron</keyword>